<evidence type="ECO:0000256" key="2">
    <source>
        <dbReference type="ARBA" id="ARBA00009142"/>
    </source>
</evidence>
<evidence type="ECO:0000313" key="10">
    <source>
        <dbReference type="Proteomes" id="UP000217154"/>
    </source>
</evidence>
<dbReference type="GO" id="GO:0005886">
    <property type="term" value="C:plasma membrane"/>
    <property type="evidence" value="ECO:0007669"/>
    <property type="project" value="UniProtKB-SubCell"/>
</dbReference>
<keyword evidence="4 8" id="KW-1003">Cell membrane</keyword>
<name>A0A1E7TWY7_9BURK</name>
<dbReference type="EMBL" id="CP023284">
    <property type="protein sequence ID" value="ATA53355.1"/>
    <property type="molecule type" value="Genomic_DNA"/>
</dbReference>
<evidence type="ECO:0000256" key="5">
    <source>
        <dbReference type="ARBA" id="ARBA00022692"/>
    </source>
</evidence>
<gene>
    <name evidence="9" type="ORF">CKY39_09120</name>
</gene>
<evidence type="ECO:0000256" key="4">
    <source>
        <dbReference type="ARBA" id="ARBA00022475"/>
    </source>
</evidence>
<feature type="transmembrane region" description="Helical" evidence="8">
    <location>
        <begin position="81"/>
        <end position="100"/>
    </location>
</feature>
<feature type="transmembrane region" description="Helical" evidence="8">
    <location>
        <begin position="233"/>
        <end position="256"/>
    </location>
</feature>
<dbReference type="InterPro" id="IPR052017">
    <property type="entry name" value="TSUP"/>
</dbReference>
<keyword evidence="3" id="KW-0813">Transport</keyword>
<dbReference type="PANTHER" id="PTHR30269">
    <property type="entry name" value="TRANSMEMBRANE PROTEIN YFCA"/>
    <property type="match status" value="1"/>
</dbReference>
<dbReference type="KEGG" id="vbo:CKY39_09120"/>
<dbReference type="Pfam" id="PF01925">
    <property type="entry name" value="TauE"/>
    <property type="match status" value="1"/>
</dbReference>
<sequence>MQAILSGAVPVLIFMACVGLATYAQNLTGFAFSLILLGLVSVFDIASVNDAANAATVLSLINAWTYFRARPGPVPWQLMKPALNGSTVGVIVGLMLLVWLSGSAVSWLRGLLGVSILICAVLLLLQGKPLPAVSGRTSFALIGGLSGVLGGLFSASGPPIVFHMYRQPLDRELVRRALLLMFAFNSLVRLVIVVPTGHFSWHSALLAGCAMPVVYAATRLHHRLPNKLQPRTLQWLVAGLLFVAGVTLLATAWTAIAHG</sequence>
<dbReference type="STRING" id="436515.GCA_001752345_04208"/>
<evidence type="ECO:0000256" key="6">
    <source>
        <dbReference type="ARBA" id="ARBA00022989"/>
    </source>
</evidence>
<comment type="similarity">
    <text evidence="2 8">Belongs to the 4-toluene sulfonate uptake permease (TSUP) (TC 2.A.102) family.</text>
</comment>
<feature type="transmembrane region" description="Helical" evidence="8">
    <location>
        <begin position="107"/>
        <end position="127"/>
    </location>
</feature>
<dbReference type="PANTHER" id="PTHR30269:SF37">
    <property type="entry name" value="MEMBRANE TRANSPORTER PROTEIN"/>
    <property type="match status" value="1"/>
</dbReference>
<evidence type="ECO:0000256" key="1">
    <source>
        <dbReference type="ARBA" id="ARBA00004651"/>
    </source>
</evidence>
<evidence type="ECO:0000313" key="9">
    <source>
        <dbReference type="EMBL" id="ATA53355.1"/>
    </source>
</evidence>
<keyword evidence="7 8" id="KW-0472">Membrane</keyword>
<dbReference type="RefSeq" id="WP_083259231.1">
    <property type="nucleotide sequence ID" value="NZ_CP023284.1"/>
</dbReference>
<evidence type="ECO:0000256" key="7">
    <source>
        <dbReference type="ARBA" id="ARBA00023136"/>
    </source>
</evidence>
<proteinExistence type="inferred from homology"/>
<accession>A0A1E7TWY7</accession>
<evidence type="ECO:0000256" key="3">
    <source>
        <dbReference type="ARBA" id="ARBA00022448"/>
    </source>
</evidence>
<reference evidence="9 10" key="1">
    <citation type="submission" date="2017-09" db="EMBL/GenBank/DDBJ databases">
        <title>The diverse metabolic capabilities of V. boronicumulans make it an excellent choice for continued studies on novel biodegradation.</title>
        <authorList>
            <person name="Sun S."/>
        </authorList>
    </citation>
    <scope>NUCLEOTIDE SEQUENCE [LARGE SCALE GENOMIC DNA]</scope>
    <source>
        <strain evidence="9 10">J1</strain>
    </source>
</reference>
<feature type="transmembrane region" description="Helical" evidence="8">
    <location>
        <begin position="139"/>
        <end position="165"/>
    </location>
</feature>
<keyword evidence="6 8" id="KW-1133">Transmembrane helix</keyword>
<dbReference type="Proteomes" id="UP000217154">
    <property type="component" value="Chromosome"/>
</dbReference>
<feature type="transmembrane region" description="Helical" evidence="8">
    <location>
        <begin position="29"/>
        <end position="46"/>
    </location>
</feature>
<feature type="transmembrane region" description="Helical" evidence="8">
    <location>
        <begin position="177"/>
        <end position="195"/>
    </location>
</feature>
<dbReference type="OrthoDB" id="7029178at2"/>
<feature type="transmembrane region" description="Helical" evidence="8">
    <location>
        <begin position="201"/>
        <end position="221"/>
    </location>
</feature>
<comment type="subcellular location">
    <subcellularLocation>
        <location evidence="1 8">Cell membrane</location>
        <topology evidence="1 8">Multi-pass membrane protein</topology>
    </subcellularLocation>
</comment>
<organism evidence="9 10">
    <name type="scientific">Variovorax boronicumulans</name>
    <dbReference type="NCBI Taxonomy" id="436515"/>
    <lineage>
        <taxon>Bacteria</taxon>
        <taxon>Pseudomonadati</taxon>
        <taxon>Pseudomonadota</taxon>
        <taxon>Betaproteobacteria</taxon>
        <taxon>Burkholderiales</taxon>
        <taxon>Comamonadaceae</taxon>
        <taxon>Variovorax</taxon>
    </lineage>
</organism>
<protein>
    <recommendedName>
        <fullName evidence="8">Probable membrane transporter protein</fullName>
    </recommendedName>
</protein>
<dbReference type="AlphaFoldDB" id="A0A1E7TWY7"/>
<keyword evidence="5 8" id="KW-0812">Transmembrane</keyword>
<evidence type="ECO:0000256" key="8">
    <source>
        <dbReference type="RuleBase" id="RU363041"/>
    </source>
</evidence>
<dbReference type="InterPro" id="IPR002781">
    <property type="entry name" value="TM_pro_TauE-like"/>
</dbReference>